<keyword evidence="4" id="KW-1185">Reference proteome</keyword>
<evidence type="ECO:0000259" key="2">
    <source>
        <dbReference type="Pfam" id="PF08327"/>
    </source>
</evidence>
<feature type="domain" description="Activator of Hsp90 ATPase homologue 1/2-like C-terminal" evidence="2">
    <location>
        <begin position="12"/>
        <end position="131"/>
    </location>
</feature>
<sequence>MFDILHRVGIHNAPPSSVYGALTSIDKLSNWWTSDTTGRSEIGSVIKFRFGERGFFDMKVLELEPAKRVVWEVADGPKEWIGTKVIWDLSPEGEGTTLRFKHQGWREPVDFMNHCSTKWASFLFSLKAQLESGKGTPFPDDFLISIDFD</sequence>
<dbReference type="InterPro" id="IPR023393">
    <property type="entry name" value="START-like_dom_sf"/>
</dbReference>
<dbReference type="Gene3D" id="3.30.530.20">
    <property type="match status" value="1"/>
</dbReference>
<dbReference type="CDD" id="cd07814">
    <property type="entry name" value="SRPBCC_CalC_Aha1-like"/>
    <property type="match status" value="1"/>
</dbReference>
<dbReference type="Pfam" id="PF08327">
    <property type="entry name" value="AHSA1"/>
    <property type="match status" value="1"/>
</dbReference>
<dbReference type="EMBL" id="JAOCZP010000001">
    <property type="protein sequence ID" value="MCT7374338.1"/>
    <property type="molecule type" value="Genomic_DNA"/>
</dbReference>
<name>A0ABT2LL02_9HYPH</name>
<evidence type="ECO:0000313" key="3">
    <source>
        <dbReference type="EMBL" id="MCT7374338.1"/>
    </source>
</evidence>
<dbReference type="RefSeq" id="WP_260900719.1">
    <property type="nucleotide sequence ID" value="NZ_JAOCZP010000001.1"/>
</dbReference>
<comment type="caution">
    <text evidence="3">The sequence shown here is derived from an EMBL/GenBank/DDBJ whole genome shotgun (WGS) entry which is preliminary data.</text>
</comment>
<proteinExistence type="inferred from homology"/>
<dbReference type="Proteomes" id="UP001320831">
    <property type="component" value="Unassembled WGS sequence"/>
</dbReference>
<dbReference type="SUPFAM" id="SSF55961">
    <property type="entry name" value="Bet v1-like"/>
    <property type="match status" value="1"/>
</dbReference>
<evidence type="ECO:0000256" key="1">
    <source>
        <dbReference type="ARBA" id="ARBA00006817"/>
    </source>
</evidence>
<evidence type="ECO:0000313" key="4">
    <source>
        <dbReference type="Proteomes" id="UP001320831"/>
    </source>
</evidence>
<gene>
    <name evidence="3" type="ORF">N5A92_04735</name>
</gene>
<protein>
    <submittedName>
        <fullName evidence="3">SRPBCC domain-containing protein</fullName>
    </submittedName>
</protein>
<accession>A0ABT2LL02</accession>
<reference evidence="3 4" key="1">
    <citation type="submission" date="2022-09" db="EMBL/GenBank/DDBJ databases">
        <title>Chelativorans salina sp. nov., a novel slightly halophilic bacterium isolated from a saline lake sediment enrichment.</title>
        <authorList>
            <person name="Gao L."/>
            <person name="Fang B.-Z."/>
            <person name="Li W.-J."/>
        </authorList>
    </citation>
    <scope>NUCLEOTIDE SEQUENCE [LARGE SCALE GENOMIC DNA]</scope>
    <source>
        <strain evidence="3 4">EGI FJ00035</strain>
    </source>
</reference>
<comment type="similarity">
    <text evidence="1">Belongs to the AHA1 family.</text>
</comment>
<dbReference type="InterPro" id="IPR013538">
    <property type="entry name" value="ASHA1/2-like_C"/>
</dbReference>
<organism evidence="3 4">
    <name type="scientific">Chelativorans salis</name>
    <dbReference type="NCBI Taxonomy" id="2978478"/>
    <lineage>
        <taxon>Bacteria</taxon>
        <taxon>Pseudomonadati</taxon>
        <taxon>Pseudomonadota</taxon>
        <taxon>Alphaproteobacteria</taxon>
        <taxon>Hyphomicrobiales</taxon>
        <taxon>Phyllobacteriaceae</taxon>
        <taxon>Chelativorans</taxon>
    </lineage>
</organism>